<dbReference type="InterPro" id="IPR023393">
    <property type="entry name" value="START-like_dom_sf"/>
</dbReference>
<dbReference type="Gene3D" id="3.30.530.20">
    <property type="match status" value="1"/>
</dbReference>
<dbReference type="STRING" id="930128.SAMN05192532_102170"/>
<evidence type="ECO:0008006" key="3">
    <source>
        <dbReference type="Google" id="ProtNLM"/>
    </source>
</evidence>
<dbReference type="CDD" id="cd05018">
    <property type="entry name" value="CoxG"/>
    <property type="match status" value="1"/>
</dbReference>
<name>A0A1I2BAC2_9BACI</name>
<dbReference type="SUPFAM" id="SSF55961">
    <property type="entry name" value="Bet v1-like"/>
    <property type="match status" value="1"/>
</dbReference>
<dbReference type="PANTHER" id="PTHR38588">
    <property type="entry name" value="BLL0334 PROTEIN"/>
    <property type="match status" value="1"/>
</dbReference>
<organism evidence="1 2">
    <name type="scientific">Alteribacillus iranensis</name>
    <dbReference type="NCBI Taxonomy" id="930128"/>
    <lineage>
        <taxon>Bacteria</taxon>
        <taxon>Bacillati</taxon>
        <taxon>Bacillota</taxon>
        <taxon>Bacilli</taxon>
        <taxon>Bacillales</taxon>
        <taxon>Bacillaceae</taxon>
        <taxon>Alteribacillus</taxon>
    </lineage>
</organism>
<gene>
    <name evidence="1" type="ORF">SAMN05192532_102170</name>
</gene>
<dbReference type="EMBL" id="FONT01000002">
    <property type="protein sequence ID" value="SFE52848.1"/>
    <property type="molecule type" value="Genomic_DNA"/>
</dbReference>
<reference evidence="1 2" key="1">
    <citation type="submission" date="2016-10" db="EMBL/GenBank/DDBJ databases">
        <authorList>
            <person name="de Groot N.N."/>
        </authorList>
    </citation>
    <scope>NUCLEOTIDE SEQUENCE [LARGE SCALE GENOMIC DNA]</scope>
    <source>
        <strain evidence="1 2">DSM 23995</strain>
    </source>
</reference>
<protein>
    <recommendedName>
        <fullName evidence="3">Carbon monoxide dehydrogenase subunit G</fullName>
    </recommendedName>
</protein>
<dbReference type="Proteomes" id="UP000199516">
    <property type="component" value="Unassembled WGS sequence"/>
</dbReference>
<dbReference type="PANTHER" id="PTHR38588:SF1">
    <property type="entry name" value="BLL0334 PROTEIN"/>
    <property type="match status" value="1"/>
</dbReference>
<accession>A0A1I2BAC2</accession>
<keyword evidence="2" id="KW-1185">Reference proteome</keyword>
<dbReference type="InterPro" id="IPR010419">
    <property type="entry name" value="CO_DH_gsu"/>
</dbReference>
<dbReference type="AlphaFoldDB" id="A0A1I2BAC2"/>
<proteinExistence type="predicted"/>
<evidence type="ECO:0000313" key="1">
    <source>
        <dbReference type="EMBL" id="SFE52848.1"/>
    </source>
</evidence>
<dbReference type="Pfam" id="PF06240">
    <property type="entry name" value="COXG"/>
    <property type="match status" value="1"/>
</dbReference>
<sequence>MWSTLQNNEVLKSALPGCKKFEEVEENVYDAELGINIGPVKGVFTAKVSQVDINEPDSYRLLVEGQGKPGKFNGDAAMELVEEGDSTTLHCSADVEVTGVLATAGQRVMSGVAKVVMGQFFKDIEKEAKKIASLLEGM</sequence>
<evidence type="ECO:0000313" key="2">
    <source>
        <dbReference type="Proteomes" id="UP000199516"/>
    </source>
</evidence>